<dbReference type="Gene3D" id="2.40.100.10">
    <property type="entry name" value="Cyclophilin-like"/>
    <property type="match status" value="1"/>
</dbReference>
<evidence type="ECO:0000256" key="2">
    <source>
        <dbReference type="ARBA" id="ARBA00022801"/>
    </source>
</evidence>
<feature type="domain" description="Carboxyltransferase" evidence="4">
    <location>
        <begin position="19"/>
        <end position="271"/>
    </location>
</feature>
<dbReference type="AlphaFoldDB" id="A0A4R6C0M6"/>
<sequence length="289" mass="32924">MMIFEDAGLYTTYQTVKSDLLSHTIANGLVGNDSEMPTFEMAVVPATIYFEEETLIALTGADYHAYTSEREIEMFKPYLMAKGETLHFRRAAKGTRVYMAVAGGVQEAVLNQKIEAATSFKLAHQYTDVQKKLIQKLSVVESCPWGVDYYSLSRVYYSDIFHIYPVKDIVIPDDEVYEVSSYLSRQSFTLEGPLIQYHEQAETRLSPGSIQVTVDQKLRVILSAVTGEEAVAQIAPYHFSKLVQKRPGSKLIFKNVTQEEYNERKNSYDHWVKSLLMQLSYQLKSYVNA</sequence>
<keyword evidence="1" id="KW-0547">Nucleotide-binding</keyword>
<evidence type="ECO:0000313" key="5">
    <source>
        <dbReference type="EMBL" id="TDM14654.1"/>
    </source>
</evidence>
<dbReference type="InterPro" id="IPR052708">
    <property type="entry name" value="PxpC"/>
</dbReference>
<dbReference type="PANTHER" id="PTHR43309">
    <property type="entry name" value="5-OXOPROLINASE SUBUNIT C"/>
    <property type="match status" value="1"/>
</dbReference>
<evidence type="ECO:0000256" key="1">
    <source>
        <dbReference type="ARBA" id="ARBA00022741"/>
    </source>
</evidence>
<evidence type="ECO:0000256" key="3">
    <source>
        <dbReference type="ARBA" id="ARBA00022840"/>
    </source>
</evidence>
<dbReference type="GO" id="GO:0005524">
    <property type="term" value="F:ATP binding"/>
    <property type="evidence" value="ECO:0007669"/>
    <property type="project" value="UniProtKB-KW"/>
</dbReference>
<comment type="caution">
    <text evidence="5">The sequence shown here is derived from an EMBL/GenBank/DDBJ whole genome shotgun (WGS) entry which is preliminary data.</text>
</comment>
<dbReference type="SMART" id="SM00797">
    <property type="entry name" value="AHS2"/>
    <property type="match status" value="1"/>
</dbReference>
<organism evidence="5 6">
    <name type="scientific">Macrococcus bovicus</name>
    <dbReference type="NCBI Taxonomy" id="69968"/>
    <lineage>
        <taxon>Bacteria</taxon>
        <taxon>Bacillati</taxon>
        <taxon>Bacillota</taxon>
        <taxon>Bacilli</taxon>
        <taxon>Bacillales</taxon>
        <taxon>Staphylococcaceae</taxon>
        <taxon>Macrococcus</taxon>
    </lineage>
</organism>
<dbReference type="GO" id="GO:0016787">
    <property type="term" value="F:hydrolase activity"/>
    <property type="evidence" value="ECO:0007669"/>
    <property type="project" value="UniProtKB-KW"/>
</dbReference>
<proteinExistence type="predicted"/>
<evidence type="ECO:0000313" key="6">
    <source>
        <dbReference type="Proteomes" id="UP000294843"/>
    </source>
</evidence>
<keyword evidence="2" id="KW-0378">Hydrolase</keyword>
<reference evidence="5 6" key="1">
    <citation type="submission" date="2019-01" db="EMBL/GenBank/DDBJ databases">
        <title>Draft genome sequences of the type strains of six Macrococcus species.</title>
        <authorList>
            <person name="Mazhar S."/>
            <person name="Altermann E."/>
            <person name="Hill C."/>
            <person name="Mcauliffe O."/>
        </authorList>
    </citation>
    <scope>NUCLEOTIDE SEQUENCE [LARGE SCALE GENOMIC DNA]</scope>
    <source>
        <strain evidence="5 6">ATCC 51825</strain>
    </source>
</reference>
<protein>
    <recommendedName>
        <fullName evidence="4">Carboxyltransferase domain-containing protein</fullName>
    </recommendedName>
</protein>
<dbReference type="PANTHER" id="PTHR43309:SF5">
    <property type="entry name" value="5-OXOPROLINASE SUBUNIT C"/>
    <property type="match status" value="1"/>
</dbReference>
<keyword evidence="6" id="KW-1185">Reference proteome</keyword>
<dbReference type="Pfam" id="PF02626">
    <property type="entry name" value="CT_A_B"/>
    <property type="match status" value="1"/>
</dbReference>
<dbReference type="OrthoDB" id="9782422at2"/>
<evidence type="ECO:0000259" key="4">
    <source>
        <dbReference type="SMART" id="SM00797"/>
    </source>
</evidence>
<dbReference type="Proteomes" id="UP000294843">
    <property type="component" value="Unassembled WGS sequence"/>
</dbReference>
<name>A0A4R6C0M6_9STAP</name>
<gene>
    <name evidence="5" type="ORF">ERX55_04350</name>
</gene>
<dbReference type="InterPro" id="IPR029000">
    <property type="entry name" value="Cyclophilin-like_dom_sf"/>
</dbReference>
<keyword evidence="3" id="KW-0067">ATP-binding</keyword>
<dbReference type="EMBL" id="SCWF01000003">
    <property type="protein sequence ID" value="TDM14654.1"/>
    <property type="molecule type" value="Genomic_DNA"/>
</dbReference>
<accession>A0A4R6C0M6</accession>
<dbReference type="InterPro" id="IPR003778">
    <property type="entry name" value="CT_A_B"/>
</dbReference>